<keyword evidence="1" id="KW-1133">Transmembrane helix</keyword>
<evidence type="ECO:0000313" key="3">
    <source>
        <dbReference type="EMBL" id="SCQ24237.1"/>
    </source>
</evidence>
<dbReference type="InterPro" id="IPR009677">
    <property type="entry name" value="DUF1266"/>
</dbReference>
<sequence length="245" mass="28287">MENVIYIVIAIIAVGVGGYMLYLNFQTKKARKIQLAEFNTRYSGKLLGENYQRAMGYGAILACYRGEQILSLIPKEPTDVYRQGMNKQWEIVDEQSAVNAINGLLSLQRSQKYDEFIRTHSTNKDLNKIYARIAQELNLPEEDVRAIQSTYAWDIGRAVSVAKWCFWIGYLTEEQFYRCLDQCINIVLQRGRDWTEYTCSFLLGRCIHGFQLDDVILAAQNLLSPSESMKKKDSNITIYQNITFK</sequence>
<dbReference type="OrthoDB" id="787383at2"/>
<feature type="transmembrane region" description="Helical" evidence="1">
    <location>
        <begin position="6"/>
        <end position="25"/>
    </location>
</feature>
<keyword evidence="1" id="KW-0472">Membrane</keyword>
<dbReference type="Pfam" id="PF06889">
    <property type="entry name" value="DUF1266"/>
    <property type="match status" value="1"/>
</dbReference>
<proteinExistence type="predicted"/>
<dbReference type="EMBL" id="FMMM01000078">
    <property type="protein sequence ID" value="SCQ24237.1"/>
    <property type="molecule type" value="Genomic_DNA"/>
</dbReference>
<dbReference type="RefSeq" id="WP_014226016.1">
    <property type="nucleotide sequence ID" value="NZ_CAJPTF010000032.1"/>
</dbReference>
<feature type="domain" description="DUF1266" evidence="2">
    <location>
        <begin position="86"/>
        <end position="213"/>
    </location>
</feature>
<organism evidence="3 4">
    <name type="scientific">Tannerella forsythia</name>
    <name type="common">Bacteroides forsythus</name>
    <dbReference type="NCBI Taxonomy" id="28112"/>
    <lineage>
        <taxon>Bacteria</taxon>
        <taxon>Pseudomonadati</taxon>
        <taxon>Bacteroidota</taxon>
        <taxon>Bacteroidia</taxon>
        <taxon>Bacteroidales</taxon>
        <taxon>Tannerellaceae</taxon>
        <taxon>Tannerella</taxon>
    </lineage>
</organism>
<dbReference type="AlphaFoldDB" id="A0A1D3UVV5"/>
<name>A0A1D3UVV5_TANFO</name>
<reference evidence="3 4" key="1">
    <citation type="submission" date="2016-09" db="EMBL/GenBank/DDBJ databases">
        <authorList>
            <person name="Capua I."/>
            <person name="De Benedictis P."/>
            <person name="Joannis T."/>
            <person name="Lombin L.H."/>
            <person name="Cattoli G."/>
        </authorList>
    </citation>
    <scope>NUCLEOTIDE SEQUENCE [LARGE SCALE GENOMIC DNA]</scope>
    <source>
        <strain evidence="3 4">UB20</strain>
    </source>
</reference>
<gene>
    <name evidence="3" type="ORF">TFUB20_02381</name>
</gene>
<evidence type="ECO:0000259" key="2">
    <source>
        <dbReference type="Pfam" id="PF06889"/>
    </source>
</evidence>
<dbReference type="GeneID" id="34759693"/>
<dbReference type="Proteomes" id="UP000182057">
    <property type="component" value="Unassembled WGS sequence"/>
</dbReference>
<accession>A0A1D3UVV5</accession>
<evidence type="ECO:0000256" key="1">
    <source>
        <dbReference type="SAM" id="Phobius"/>
    </source>
</evidence>
<keyword evidence="1" id="KW-0812">Transmembrane</keyword>
<evidence type="ECO:0000313" key="4">
    <source>
        <dbReference type="Proteomes" id="UP000182057"/>
    </source>
</evidence>
<protein>
    <recommendedName>
        <fullName evidence="2">DUF1266 domain-containing protein</fullName>
    </recommendedName>
</protein>
<dbReference type="OMA" id="CQYITET"/>